<dbReference type="InterPro" id="IPR050700">
    <property type="entry name" value="YIM1/Zinc_Alcohol_DH_Fams"/>
</dbReference>
<dbReference type="InterPro" id="IPR036291">
    <property type="entry name" value="NAD(P)-bd_dom_sf"/>
</dbReference>
<dbReference type="Pfam" id="PF08240">
    <property type="entry name" value="ADH_N"/>
    <property type="match status" value="1"/>
</dbReference>
<dbReference type="Gene3D" id="3.90.180.10">
    <property type="entry name" value="Medium-chain alcohol dehydrogenases, catalytic domain"/>
    <property type="match status" value="1"/>
</dbReference>
<dbReference type="PANTHER" id="PTHR11695:SF294">
    <property type="entry name" value="RETICULON-4-INTERACTING PROTEIN 1, MITOCHONDRIAL"/>
    <property type="match status" value="1"/>
</dbReference>
<keyword evidence="4" id="KW-1185">Reference proteome</keyword>
<dbReference type="EMBL" id="CP035485">
    <property type="protein sequence ID" value="QDI92293.1"/>
    <property type="molecule type" value="Genomic_DNA"/>
</dbReference>
<evidence type="ECO:0000256" key="1">
    <source>
        <dbReference type="ARBA" id="ARBA00023002"/>
    </source>
</evidence>
<evidence type="ECO:0000313" key="3">
    <source>
        <dbReference type="EMBL" id="QDI92293.1"/>
    </source>
</evidence>
<dbReference type="GO" id="GO:0016491">
    <property type="term" value="F:oxidoreductase activity"/>
    <property type="evidence" value="ECO:0007669"/>
    <property type="project" value="UniProtKB-KW"/>
</dbReference>
<name>A0A514LKG1_9BACI</name>
<dbReference type="Gene3D" id="3.40.50.720">
    <property type="entry name" value="NAD(P)-binding Rossmann-like Domain"/>
    <property type="match status" value="1"/>
</dbReference>
<dbReference type="OrthoDB" id="9792162at2"/>
<keyword evidence="1" id="KW-0560">Oxidoreductase</keyword>
<dbReference type="Pfam" id="PF13602">
    <property type="entry name" value="ADH_zinc_N_2"/>
    <property type="match status" value="1"/>
</dbReference>
<dbReference type="PANTHER" id="PTHR11695">
    <property type="entry name" value="ALCOHOL DEHYDROGENASE RELATED"/>
    <property type="match status" value="1"/>
</dbReference>
<accession>A0A514LKG1</accession>
<gene>
    <name evidence="3" type="ORF">EPH95_14765</name>
</gene>
<proteinExistence type="predicted"/>
<dbReference type="SUPFAM" id="SSF51735">
    <property type="entry name" value="NAD(P)-binding Rossmann-fold domains"/>
    <property type="match status" value="1"/>
</dbReference>
<dbReference type="SMART" id="SM00829">
    <property type="entry name" value="PKS_ER"/>
    <property type="match status" value="1"/>
</dbReference>
<dbReference type="InterPro" id="IPR020843">
    <property type="entry name" value="ER"/>
</dbReference>
<reference evidence="4" key="1">
    <citation type="submission" date="2019-01" db="EMBL/GenBank/DDBJ databases">
        <title>Genomic analysis of Salicibibacter sp. NKC3-5.</title>
        <authorList>
            <person name="Oh Y.J."/>
        </authorList>
    </citation>
    <scope>NUCLEOTIDE SEQUENCE [LARGE SCALE GENOMIC DNA]</scope>
    <source>
        <strain evidence="4">NKC3-5</strain>
    </source>
</reference>
<dbReference type="Proteomes" id="UP000319756">
    <property type="component" value="Chromosome"/>
</dbReference>
<dbReference type="InterPro" id="IPR011032">
    <property type="entry name" value="GroES-like_sf"/>
</dbReference>
<organism evidence="3 4">
    <name type="scientific">Salicibibacter halophilus</name>
    <dbReference type="NCBI Taxonomy" id="2502791"/>
    <lineage>
        <taxon>Bacteria</taxon>
        <taxon>Bacillati</taxon>
        <taxon>Bacillota</taxon>
        <taxon>Bacilli</taxon>
        <taxon>Bacillales</taxon>
        <taxon>Bacillaceae</taxon>
        <taxon>Salicibibacter</taxon>
    </lineage>
</organism>
<dbReference type="InterPro" id="IPR002364">
    <property type="entry name" value="Quin_OxRdtase/zeta-crystal_CS"/>
</dbReference>
<dbReference type="GO" id="GO:0008270">
    <property type="term" value="F:zinc ion binding"/>
    <property type="evidence" value="ECO:0007669"/>
    <property type="project" value="InterPro"/>
</dbReference>
<dbReference type="AlphaFoldDB" id="A0A514LKG1"/>
<evidence type="ECO:0000259" key="2">
    <source>
        <dbReference type="SMART" id="SM00829"/>
    </source>
</evidence>
<evidence type="ECO:0000313" key="4">
    <source>
        <dbReference type="Proteomes" id="UP000319756"/>
    </source>
</evidence>
<protein>
    <submittedName>
        <fullName evidence="3">NADP-dependent oxidoreductase</fullName>
    </submittedName>
</protein>
<sequence>MKGIGINHYGDHRELTIVDLPDREINANEVRISLRASGVNPIDWKLREGYLKEALPFDPPLTLGWDGAGVIKEAGKSVDAFQVGDAVFFRPELTEYGTYAEEIIVEEALVQPKPENLSFAEAASLPLVGLTVIEALMEIAELKSGQRLLFLGGSGGVGTIGIQIAKALGAHVTTTSSEKNRAFVKARGADTVIAYDQQEEPDGEFDVLFDTVGGSAYAEALPYLKTGASTVSIAGGASQNDAVSKNEEKKRIHANNMFMQPTKKNIAQLRTFIDQNQIHPVISHTRPMTVDGAKQAHLDSESNRTRGKIVLVRENEEEIT</sequence>
<dbReference type="SUPFAM" id="SSF50129">
    <property type="entry name" value="GroES-like"/>
    <property type="match status" value="1"/>
</dbReference>
<dbReference type="PROSITE" id="PS01162">
    <property type="entry name" value="QOR_ZETA_CRYSTAL"/>
    <property type="match status" value="1"/>
</dbReference>
<dbReference type="CDD" id="cd05289">
    <property type="entry name" value="MDR_like_2"/>
    <property type="match status" value="1"/>
</dbReference>
<dbReference type="RefSeq" id="WP_142090803.1">
    <property type="nucleotide sequence ID" value="NZ_CP035485.1"/>
</dbReference>
<feature type="domain" description="Enoyl reductase (ER)" evidence="2">
    <location>
        <begin position="10"/>
        <end position="311"/>
    </location>
</feature>
<dbReference type="KEGG" id="sale:EPH95_14765"/>
<dbReference type="InterPro" id="IPR013154">
    <property type="entry name" value="ADH-like_N"/>
</dbReference>